<evidence type="ECO:0000313" key="2">
    <source>
        <dbReference type="EMBL" id="EFE71165.2"/>
    </source>
</evidence>
<protein>
    <submittedName>
        <fullName evidence="2">Chitinase</fullName>
    </submittedName>
</protein>
<dbReference type="SUPFAM" id="SSF51695">
    <property type="entry name" value="PLC-like phosphodiesterases"/>
    <property type="match status" value="1"/>
</dbReference>
<dbReference type="PANTHER" id="PTHR13593:SF140">
    <property type="entry name" value="PLC-LIKE PHOSPHODIESTERASE"/>
    <property type="match status" value="1"/>
</dbReference>
<dbReference type="SUPFAM" id="SSF50370">
    <property type="entry name" value="Ricin B-like lectins"/>
    <property type="match status" value="1"/>
</dbReference>
<dbReference type="AlphaFoldDB" id="D5ZZK2"/>
<proteinExistence type="predicted"/>
<sequence length="482" mass="52061">MHLTTIGSRSARAPCARPSFGRRASTMRTPHVLLTTAVALVAAAVAPVPAAGADEAPPPGTYYVQSATTGLNAADSAGAVEQHRPRGDEDHQQWTLRADGAGHLLESADRPGTCLGRDGDRARTVACTGPDASWRIVPAGADRFTLTAPGTDRRLTVAPKPPGANHPAALAVGTGADDLATWYLTPVDPVTRPMPPQDRRTLDQVTFLTAHNAYANGVDGGFAPPFVDLFPNQTRGIERQLADGVRGFMLDIHQTPDGAILCHNSCTLVSRPVALWVDLQRIVDFLRAHPDQFVTVFLEDYVDPGVLRAELARVRGLSDVLYRPDRTGVRENGWPALADLTAAGNRLLVFTDRSRAADQAAGLTRDSFGVMYQREWTVENHWSMGPGVGASDWSCHSRWYGADTNIPLTRTEPGFRPLFVMNHFRDTAIASTAGTDNSKLADRARRFCQPAARKKPNYLAVDRYDLGAPASAVAALNTYTYP</sequence>
<dbReference type="CDD" id="cd00161">
    <property type="entry name" value="beta-trefoil_Ricin-like"/>
    <property type="match status" value="1"/>
</dbReference>
<dbReference type="Gene3D" id="2.80.10.50">
    <property type="match status" value="1"/>
</dbReference>
<organism evidence="2 3">
    <name type="scientific">Streptomyces viridosporus (strain ATCC 14672 / DSM 40746 / JCM 4963 / KCTC 9882 / NRRL B-12104 / FH 1290)</name>
    <name type="common">Streptomyces ghanaensis</name>
    <dbReference type="NCBI Taxonomy" id="566461"/>
    <lineage>
        <taxon>Bacteria</taxon>
        <taxon>Bacillati</taxon>
        <taxon>Actinomycetota</taxon>
        <taxon>Actinomycetes</taxon>
        <taxon>Kitasatosporales</taxon>
        <taxon>Streptomycetaceae</taxon>
        <taxon>Streptomyces</taxon>
    </lineage>
</organism>
<gene>
    <name evidence="2" type="ORF">SSFG_06405</name>
</gene>
<dbReference type="InterPro" id="IPR017946">
    <property type="entry name" value="PLC-like_Pdiesterase_TIM-brl"/>
</dbReference>
<evidence type="ECO:0000313" key="3">
    <source>
        <dbReference type="Proteomes" id="UP000003824"/>
    </source>
</evidence>
<dbReference type="Proteomes" id="UP000003824">
    <property type="component" value="Unassembled WGS sequence"/>
</dbReference>
<dbReference type="GO" id="GO:0006629">
    <property type="term" value="P:lipid metabolic process"/>
    <property type="evidence" value="ECO:0007669"/>
    <property type="project" value="InterPro"/>
</dbReference>
<reference evidence="3" key="1">
    <citation type="submission" date="2008-12" db="EMBL/GenBank/DDBJ databases">
        <title>Annotation of Streptomyces ghanaensis ATCC 14672.</title>
        <authorList>
            <consortium name="The Broad Institute Genome Sequencing Platform"/>
            <consortium name="Broad Institute Microbial Sequencing Center"/>
            <person name="Fischbach M."/>
            <person name="Ward D."/>
            <person name="Young S."/>
            <person name="Kodira C.D."/>
            <person name="Zeng Q."/>
            <person name="Koehrsen M."/>
            <person name="Godfrey P."/>
            <person name="Alvarado L."/>
            <person name="Berlin A.M."/>
            <person name="Borenstein D."/>
            <person name="Chen Z."/>
            <person name="Engels R."/>
            <person name="Freedman E."/>
            <person name="Gellesch M."/>
            <person name="Goldberg J."/>
            <person name="Griggs A."/>
            <person name="Gujja S."/>
            <person name="Heiman D.I."/>
            <person name="Hepburn T.A."/>
            <person name="Howarth C."/>
            <person name="Jen D."/>
            <person name="Larson L."/>
            <person name="Lewis B."/>
            <person name="Mehta T."/>
            <person name="Park D."/>
            <person name="Pearson M."/>
            <person name="Roberts A."/>
            <person name="Saif S."/>
            <person name="Shea T.D."/>
            <person name="Shenoy N."/>
            <person name="Sisk P."/>
            <person name="Stolte C."/>
            <person name="Sykes S.N."/>
            <person name="Walk T."/>
            <person name="White J."/>
            <person name="Yandava C."/>
            <person name="Straight P."/>
            <person name="Clardy J."/>
            <person name="Hung D."/>
            <person name="Kolter R."/>
            <person name="Mekalanos J."/>
            <person name="Walker S."/>
            <person name="Walsh C.T."/>
            <person name="Wieland B.L.C."/>
            <person name="Ilzarbe M."/>
            <person name="Galagan J."/>
            <person name="Nusbaum C."/>
            <person name="Birren B."/>
        </authorList>
    </citation>
    <scope>NUCLEOTIDE SEQUENCE [LARGE SCALE GENOMIC DNA]</scope>
    <source>
        <strain evidence="3">ATCC 14672 / DSM 40746 / JCM 4963 / KCTC 9882 / NRRL B-12104 / FH 1290</strain>
    </source>
</reference>
<dbReference type="InterPro" id="IPR035992">
    <property type="entry name" value="Ricin_B-like_lectins"/>
</dbReference>
<name>D5ZZK2_STRV1</name>
<dbReference type="CDD" id="cd08588">
    <property type="entry name" value="PI-PLCc_At5g67130_like"/>
    <property type="match status" value="1"/>
</dbReference>
<dbReference type="PANTHER" id="PTHR13593">
    <property type="match status" value="1"/>
</dbReference>
<evidence type="ECO:0000256" key="1">
    <source>
        <dbReference type="SAM" id="MobiDB-lite"/>
    </source>
</evidence>
<dbReference type="GO" id="GO:0008081">
    <property type="term" value="F:phosphoric diester hydrolase activity"/>
    <property type="evidence" value="ECO:0007669"/>
    <property type="project" value="InterPro"/>
</dbReference>
<feature type="region of interest" description="Disordered" evidence="1">
    <location>
        <begin position="1"/>
        <end position="22"/>
    </location>
</feature>
<dbReference type="Pfam" id="PF26178">
    <property type="entry name" value="PI-PLC_cat"/>
    <property type="match status" value="1"/>
</dbReference>
<dbReference type="Gene3D" id="3.20.20.190">
    <property type="entry name" value="Phosphatidylinositol (PI) phosphodiesterase"/>
    <property type="match status" value="1"/>
</dbReference>
<dbReference type="EMBL" id="DS999641">
    <property type="protein sequence ID" value="EFE71165.2"/>
    <property type="molecule type" value="Genomic_DNA"/>
</dbReference>
<dbReference type="eggNOG" id="COG3325">
    <property type="taxonomic scope" value="Bacteria"/>
</dbReference>
<accession>D5ZZK2</accession>
<dbReference type="InterPro" id="IPR051057">
    <property type="entry name" value="PI-PLC_domain"/>
</dbReference>